<reference evidence="3" key="1">
    <citation type="submission" date="2022-11" db="UniProtKB">
        <authorList>
            <consortium name="WormBaseParasite"/>
        </authorList>
    </citation>
    <scope>IDENTIFICATION</scope>
</reference>
<feature type="compositionally biased region" description="Basic and acidic residues" evidence="1">
    <location>
        <begin position="1"/>
        <end position="13"/>
    </location>
</feature>
<name>A0A914VD64_9BILA</name>
<keyword evidence="2" id="KW-1185">Reference proteome</keyword>
<dbReference type="WBParaSite" id="PSAMB.scaffold17341size1145.g37236.t1">
    <property type="protein sequence ID" value="PSAMB.scaffold17341size1145.g37236.t1"/>
    <property type="gene ID" value="PSAMB.scaffold17341size1145.g37236"/>
</dbReference>
<dbReference type="AlphaFoldDB" id="A0A914VD64"/>
<protein>
    <submittedName>
        <fullName evidence="3">Uncharacterized protein</fullName>
    </submittedName>
</protein>
<sequence length="129" mass="14622">MPPNDVRQEEAKKNGSVSSAVADEVEDGYEYWHLLPWFNSLYERARARDFWNELLERPRLLLGYHLGPEQNHADAALEERIFTIDGHTTPSHHYEPVIHLQSALPDETGSSNFTLSNGDSASTVSSRET</sequence>
<organism evidence="2 3">
    <name type="scientific">Plectus sambesii</name>
    <dbReference type="NCBI Taxonomy" id="2011161"/>
    <lineage>
        <taxon>Eukaryota</taxon>
        <taxon>Metazoa</taxon>
        <taxon>Ecdysozoa</taxon>
        <taxon>Nematoda</taxon>
        <taxon>Chromadorea</taxon>
        <taxon>Plectida</taxon>
        <taxon>Plectina</taxon>
        <taxon>Plectoidea</taxon>
        <taxon>Plectidae</taxon>
        <taxon>Plectus</taxon>
    </lineage>
</organism>
<feature type="region of interest" description="Disordered" evidence="1">
    <location>
        <begin position="1"/>
        <end position="20"/>
    </location>
</feature>
<feature type="region of interest" description="Disordered" evidence="1">
    <location>
        <begin position="108"/>
        <end position="129"/>
    </location>
</feature>
<accession>A0A914VD64</accession>
<evidence type="ECO:0000256" key="1">
    <source>
        <dbReference type="SAM" id="MobiDB-lite"/>
    </source>
</evidence>
<proteinExistence type="predicted"/>
<evidence type="ECO:0000313" key="2">
    <source>
        <dbReference type="Proteomes" id="UP000887566"/>
    </source>
</evidence>
<evidence type="ECO:0000313" key="3">
    <source>
        <dbReference type="WBParaSite" id="PSAMB.scaffold17341size1145.g37236.t1"/>
    </source>
</evidence>
<dbReference type="Proteomes" id="UP000887566">
    <property type="component" value="Unplaced"/>
</dbReference>